<dbReference type="AlphaFoldDB" id="A0A450SUM0"/>
<protein>
    <submittedName>
        <fullName evidence="1">Uncharacterized protein</fullName>
    </submittedName>
</protein>
<gene>
    <name evidence="1" type="ORF">BECKFW1821A_GA0114235_107310</name>
</gene>
<sequence length="52" mass="5682">MPLTIRPIITHMYGFSGVLGAPIASSAVKTGNSRPFYLTVMKVSRHPVKQQP</sequence>
<organism evidence="1">
    <name type="scientific">Candidatus Kentrum sp. FW</name>
    <dbReference type="NCBI Taxonomy" id="2126338"/>
    <lineage>
        <taxon>Bacteria</taxon>
        <taxon>Pseudomonadati</taxon>
        <taxon>Pseudomonadota</taxon>
        <taxon>Gammaproteobacteria</taxon>
        <taxon>Candidatus Kentrum</taxon>
    </lineage>
</organism>
<reference evidence="1" key="1">
    <citation type="submission" date="2019-02" db="EMBL/GenBank/DDBJ databases">
        <authorList>
            <person name="Gruber-Vodicka R. H."/>
            <person name="Seah K. B. B."/>
        </authorList>
    </citation>
    <scope>NUCLEOTIDE SEQUENCE</scope>
    <source>
        <strain evidence="1">BECK_BZ15</strain>
    </source>
</reference>
<accession>A0A450SUM0</accession>
<dbReference type="EMBL" id="CAADEW010000073">
    <property type="protein sequence ID" value="VFJ57668.1"/>
    <property type="molecule type" value="Genomic_DNA"/>
</dbReference>
<name>A0A450SUM0_9GAMM</name>
<proteinExistence type="predicted"/>
<evidence type="ECO:0000313" key="1">
    <source>
        <dbReference type="EMBL" id="VFJ57668.1"/>
    </source>
</evidence>